<feature type="domain" description="Polyphosphate kinase-2-related" evidence="2">
    <location>
        <begin position="99"/>
        <end position="322"/>
    </location>
</feature>
<evidence type="ECO:0000259" key="2">
    <source>
        <dbReference type="Pfam" id="PF03976"/>
    </source>
</evidence>
<keyword evidence="4" id="KW-1185">Reference proteome</keyword>
<evidence type="ECO:0000256" key="1">
    <source>
        <dbReference type="SAM" id="MobiDB-lite"/>
    </source>
</evidence>
<dbReference type="NCBIfam" id="TIGR03709">
    <property type="entry name" value="PPK2_rel_1"/>
    <property type="match status" value="1"/>
</dbReference>
<dbReference type="InterPro" id="IPR027417">
    <property type="entry name" value="P-loop_NTPase"/>
</dbReference>
<dbReference type="RefSeq" id="WP_082740211.1">
    <property type="nucleotide sequence ID" value="NZ_JAUSVM010000001.1"/>
</dbReference>
<name>A0ABU0GL90_9CELL</name>
<evidence type="ECO:0000313" key="3">
    <source>
        <dbReference type="EMBL" id="MDQ0426121.1"/>
    </source>
</evidence>
<feature type="region of interest" description="Disordered" evidence="1">
    <location>
        <begin position="1"/>
        <end position="67"/>
    </location>
</feature>
<dbReference type="SUPFAM" id="SSF52540">
    <property type="entry name" value="P-loop containing nucleoside triphosphate hydrolases"/>
    <property type="match status" value="1"/>
</dbReference>
<dbReference type="EMBL" id="JAUSVM010000001">
    <property type="protein sequence ID" value="MDQ0426121.1"/>
    <property type="molecule type" value="Genomic_DNA"/>
</dbReference>
<dbReference type="PANTHER" id="PTHR34383">
    <property type="entry name" value="POLYPHOSPHATE:AMP PHOSPHOTRANSFERASE-RELATED"/>
    <property type="match status" value="1"/>
</dbReference>
<dbReference type="Gene3D" id="3.40.50.300">
    <property type="entry name" value="P-loop containing nucleotide triphosphate hydrolases"/>
    <property type="match status" value="1"/>
</dbReference>
<gene>
    <name evidence="3" type="ORF">JO380_002502</name>
</gene>
<protein>
    <submittedName>
        <fullName evidence="3">PPK2 family polyphosphate:nucleotide phosphotransferase</fullName>
    </submittedName>
</protein>
<dbReference type="Proteomes" id="UP001240250">
    <property type="component" value="Unassembled WGS sequence"/>
</dbReference>
<feature type="compositionally biased region" description="Low complexity" evidence="1">
    <location>
        <begin position="31"/>
        <end position="46"/>
    </location>
</feature>
<dbReference type="InterPro" id="IPR022488">
    <property type="entry name" value="PPK2-related"/>
</dbReference>
<dbReference type="PANTHER" id="PTHR34383:SF3">
    <property type="entry name" value="POLYPHOSPHATE:AMP PHOSPHOTRANSFERASE"/>
    <property type="match status" value="1"/>
</dbReference>
<sequence length="346" mass="38141">MAKAPGRKSGKTSGKKSSTTTREKASKKASKASGTKAGTTTSETTAGMKHAPDPASVPTAEADDLTTRRDAAVELLRVRPGTRVADVDARATPGFDGSRSAGERALAAIGRDLSDLQERLYAHGRTGGDRSVLLVLQGLDTAGKGGIVRHVLGLVDPQGVALRSFGVPTPEERRHHYLWRVRRALPPAGRIGVFDRSHYEDVLVARVDELVPPDVWRARYDEINRFEERVAAAGTTIVKVLLWVSPDEQYARLHERLERPEKHWKYDPSDVDARLRRPAYEAAYQDVLDRTSTDVAPWYVVPADRKWYARLAVSALLHRALSDLDLGWPAATYDVAAERARLEATR</sequence>
<organism evidence="3 4">
    <name type="scientific">Cellulomonas iranensis</name>
    <dbReference type="NCBI Taxonomy" id="76862"/>
    <lineage>
        <taxon>Bacteria</taxon>
        <taxon>Bacillati</taxon>
        <taxon>Actinomycetota</taxon>
        <taxon>Actinomycetes</taxon>
        <taxon>Micrococcales</taxon>
        <taxon>Cellulomonadaceae</taxon>
        <taxon>Cellulomonas</taxon>
    </lineage>
</organism>
<accession>A0ABU0GL90</accession>
<feature type="compositionally biased region" description="Basic residues" evidence="1">
    <location>
        <begin position="1"/>
        <end position="14"/>
    </location>
</feature>
<comment type="caution">
    <text evidence="3">The sequence shown here is derived from an EMBL/GenBank/DDBJ whole genome shotgun (WGS) entry which is preliminary data.</text>
</comment>
<evidence type="ECO:0000313" key="4">
    <source>
        <dbReference type="Proteomes" id="UP001240250"/>
    </source>
</evidence>
<reference evidence="3 4" key="1">
    <citation type="submission" date="2023-07" db="EMBL/GenBank/DDBJ databases">
        <title>Sequencing the genomes of 1000 actinobacteria strains.</title>
        <authorList>
            <person name="Klenk H.-P."/>
        </authorList>
    </citation>
    <scope>NUCLEOTIDE SEQUENCE [LARGE SCALE GENOMIC DNA]</scope>
    <source>
        <strain evidence="3 4">DSM 14785</strain>
    </source>
</reference>
<dbReference type="Pfam" id="PF03976">
    <property type="entry name" value="PPK2"/>
    <property type="match status" value="1"/>
</dbReference>
<dbReference type="InterPro" id="IPR022300">
    <property type="entry name" value="PPK2-rel_1"/>
</dbReference>
<proteinExistence type="predicted"/>